<dbReference type="SMART" id="SM00643">
    <property type="entry name" value="C345C"/>
    <property type="match status" value="1"/>
</dbReference>
<gene>
    <name evidence="8" type="primary">LOC106159532</name>
</gene>
<keyword evidence="7" id="KW-1185">Reference proteome</keyword>
<dbReference type="Pfam" id="PF01759">
    <property type="entry name" value="NTR"/>
    <property type="match status" value="1"/>
</dbReference>
<dbReference type="InterPro" id="IPR000884">
    <property type="entry name" value="TSP1_rpt"/>
</dbReference>
<dbReference type="InterPro" id="IPR013273">
    <property type="entry name" value="ADAMTS/ADAMTS-like"/>
</dbReference>
<dbReference type="GO" id="GO:0030198">
    <property type="term" value="P:extracellular matrix organization"/>
    <property type="evidence" value="ECO:0007669"/>
    <property type="project" value="InterPro"/>
</dbReference>
<dbReference type="GO" id="GO:0004222">
    <property type="term" value="F:metalloendopeptidase activity"/>
    <property type="evidence" value="ECO:0007669"/>
    <property type="project" value="TreeGrafter"/>
</dbReference>
<name>A0A1S3HZ36_LINAN</name>
<keyword evidence="2" id="KW-0964">Secreted</keyword>
<dbReference type="InterPro" id="IPR050439">
    <property type="entry name" value="ADAMTS_ADAMTS-like"/>
</dbReference>
<dbReference type="SUPFAM" id="SSF50242">
    <property type="entry name" value="TIMP-like"/>
    <property type="match status" value="1"/>
</dbReference>
<dbReference type="InterPro" id="IPR036383">
    <property type="entry name" value="TSP1_rpt_sf"/>
</dbReference>
<feature type="compositionally biased region" description="Basic and acidic residues" evidence="5">
    <location>
        <begin position="390"/>
        <end position="400"/>
    </location>
</feature>
<dbReference type="Gene3D" id="2.40.50.120">
    <property type="match status" value="1"/>
</dbReference>
<evidence type="ECO:0000256" key="4">
    <source>
        <dbReference type="PIRSR" id="PIRSR613273-3"/>
    </source>
</evidence>
<evidence type="ECO:0000256" key="3">
    <source>
        <dbReference type="ARBA" id="ARBA00023157"/>
    </source>
</evidence>
<dbReference type="Pfam" id="PF00090">
    <property type="entry name" value="TSP_1"/>
    <property type="match status" value="1"/>
</dbReference>
<dbReference type="InterPro" id="IPR045371">
    <property type="entry name" value="ADAMTS_CR_3"/>
</dbReference>
<dbReference type="PRINTS" id="PR01857">
    <property type="entry name" value="ADAMTSFAMILY"/>
</dbReference>
<dbReference type="KEGG" id="lak:106159532"/>
<dbReference type="SMART" id="SM00209">
    <property type="entry name" value="TSP1"/>
    <property type="match status" value="1"/>
</dbReference>
<comment type="subcellular location">
    <subcellularLocation>
        <location evidence="1">Secreted</location>
    </subcellularLocation>
</comment>
<dbReference type="AlphaFoldDB" id="A0A1S3HZ36"/>
<protein>
    <submittedName>
        <fullName evidence="8">ADAMTS-like protein 5 isoform X1</fullName>
    </submittedName>
</protein>
<dbReference type="PANTHER" id="PTHR13723:SF317">
    <property type="entry name" value="ADAMTS_ADAMTS-LIKE SPACER 1 DOMAIN-CONTAINING PROTEIN"/>
    <property type="match status" value="1"/>
</dbReference>
<dbReference type="GO" id="GO:0031012">
    <property type="term" value="C:extracellular matrix"/>
    <property type="evidence" value="ECO:0007669"/>
    <property type="project" value="TreeGrafter"/>
</dbReference>
<dbReference type="GeneID" id="106159532"/>
<dbReference type="Pfam" id="PF19236">
    <property type="entry name" value="ADAMTS_CR_3"/>
    <property type="match status" value="1"/>
</dbReference>
<dbReference type="Pfam" id="PF05986">
    <property type="entry name" value="ADAMTS_spacer1"/>
    <property type="match status" value="1"/>
</dbReference>
<evidence type="ECO:0000256" key="2">
    <source>
        <dbReference type="ARBA" id="ARBA00022525"/>
    </source>
</evidence>
<dbReference type="InterPro" id="IPR010294">
    <property type="entry name" value="ADAMTS_spacer1"/>
</dbReference>
<reference evidence="8" key="1">
    <citation type="submission" date="2025-08" db="UniProtKB">
        <authorList>
            <consortium name="RefSeq"/>
        </authorList>
    </citation>
    <scope>IDENTIFICATION</scope>
    <source>
        <tissue evidence="8">Gonads</tissue>
    </source>
</reference>
<evidence type="ECO:0000313" key="7">
    <source>
        <dbReference type="Proteomes" id="UP000085678"/>
    </source>
</evidence>
<dbReference type="STRING" id="7574.A0A1S3HZ36"/>
<keyword evidence="3 4" id="KW-1015">Disulfide bond</keyword>
<feature type="region of interest" description="Disordered" evidence="5">
    <location>
        <begin position="337"/>
        <end position="418"/>
    </location>
</feature>
<accession>A0A1S3HZ36</accession>
<organism evidence="7 8">
    <name type="scientific">Lingula anatina</name>
    <name type="common">Brachiopod</name>
    <name type="synonym">Lingula unguis</name>
    <dbReference type="NCBI Taxonomy" id="7574"/>
    <lineage>
        <taxon>Eukaryota</taxon>
        <taxon>Metazoa</taxon>
        <taxon>Spiralia</taxon>
        <taxon>Lophotrochozoa</taxon>
        <taxon>Brachiopoda</taxon>
        <taxon>Linguliformea</taxon>
        <taxon>Lingulata</taxon>
        <taxon>Lingulida</taxon>
        <taxon>Linguloidea</taxon>
        <taxon>Lingulidae</taxon>
        <taxon>Lingula</taxon>
    </lineage>
</organism>
<evidence type="ECO:0000313" key="8">
    <source>
        <dbReference type="RefSeq" id="XP_013391285.1"/>
    </source>
</evidence>
<feature type="disulfide bond" evidence="4">
    <location>
        <begin position="79"/>
        <end position="113"/>
    </location>
</feature>
<dbReference type="OrthoDB" id="5781878at2759"/>
<feature type="disulfide bond" evidence="4">
    <location>
        <begin position="90"/>
        <end position="98"/>
    </location>
</feature>
<sequence>MQTHGMKLRISEPGSKMECTVNYLIRGSLLFGAVLLSLIQINCGQYSARSGDIYQGPFFPIHPGPWSDWSGWSKCSRTCGAGIKTRSRQCRGYDSAACSGDREEYATCNTKPCPEGSLSFRDYQCSRHNGKKVLGRKVAAWEAYLSNLTPCDLRCKAKDVTFYYGFGTVLDGTKCNDETHDVCIKGKCQKVGCDGRIGSDLKEDMCMVCGGRNDTCYHFQSAFYTDDTETVSGRRYGYEEIATVPIGATHITVKDSSDNYLAVTDSKKKYIINGGWSITWPGKYNVAGTVVQYERDWENKETISIAGPTTEVIYLMVLLRSSNPGITYGYWLPKKSLPPDGNRDKYNNKNQKDKTRHNTYNDNGHPSTYPLRRIPGYPSQRAALQSTSSDRGKQPEEQKRQKNVQKPNTRDDDRSYNQRMNEYARNYRKRYHRTTRSIATTPATTTTSRRPYQSQYNPYGNYYNTRNNNNINQGTSTKDRLYVYRGYNNFRPGKYIYQRNYEWTTAAPTKSFTTSTTRAAATSAISTVATTSVGPMSTTTSSSSTTTAVPNNQDIFGFTLDDADEDLIVDPVTGKCFECPYVRDWQAEYCDSDFVIRAKVNGGIKSRGAMRYDISVIQTYKTTVPMLPREYVWVPNLCGCPDLRTNEQYIMMGKNAIHGREVRLELDHRSLVRKFGRRYAIYMRNVKSKTDCKTYKRRPYY</sequence>
<dbReference type="FunFam" id="2.60.120.830:FF:000001">
    <property type="entry name" value="A disintegrin and metalloproteinase with thrombospondin motifs 1"/>
    <property type="match status" value="1"/>
</dbReference>
<proteinExistence type="predicted"/>
<feature type="domain" description="NTR" evidence="6">
    <location>
        <begin position="572"/>
        <end position="692"/>
    </location>
</feature>
<dbReference type="InterPro" id="IPR001134">
    <property type="entry name" value="Netrin_domain"/>
</dbReference>
<dbReference type="PANTHER" id="PTHR13723">
    <property type="entry name" value="ADAMTS A DISINTEGRIN AND METALLOPROTEASE WITH THROMBOSPONDIN MOTIFS PROTEASE"/>
    <property type="match status" value="1"/>
</dbReference>
<evidence type="ECO:0000259" key="6">
    <source>
        <dbReference type="PROSITE" id="PS50189"/>
    </source>
</evidence>
<dbReference type="GO" id="GO:0005576">
    <property type="term" value="C:extracellular region"/>
    <property type="evidence" value="ECO:0007669"/>
    <property type="project" value="UniProtKB-SubCell"/>
</dbReference>
<dbReference type="InParanoid" id="A0A1S3HZ36"/>
<dbReference type="Gene3D" id="2.20.100.10">
    <property type="entry name" value="Thrombospondin type-1 (TSP1) repeat"/>
    <property type="match status" value="1"/>
</dbReference>
<dbReference type="SUPFAM" id="SSF82895">
    <property type="entry name" value="TSP-1 type 1 repeat"/>
    <property type="match status" value="1"/>
</dbReference>
<evidence type="ECO:0000256" key="1">
    <source>
        <dbReference type="ARBA" id="ARBA00004613"/>
    </source>
</evidence>
<dbReference type="PROSITE" id="PS50092">
    <property type="entry name" value="TSP1"/>
    <property type="match status" value="1"/>
</dbReference>
<dbReference type="PROSITE" id="PS50189">
    <property type="entry name" value="NTR"/>
    <property type="match status" value="1"/>
</dbReference>
<dbReference type="InterPro" id="IPR008993">
    <property type="entry name" value="TIMP-like_OB-fold"/>
</dbReference>
<feature type="compositionally biased region" description="Basic and acidic residues" evidence="5">
    <location>
        <begin position="341"/>
        <end position="353"/>
    </location>
</feature>
<dbReference type="InterPro" id="IPR018933">
    <property type="entry name" value="Netrin_module_non-TIMP"/>
</dbReference>
<dbReference type="FunFam" id="2.20.100.10:FF:000001">
    <property type="entry name" value="semaphorin-5A isoform X1"/>
    <property type="match status" value="1"/>
</dbReference>
<feature type="disulfide bond" evidence="4">
    <location>
        <begin position="75"/>
        <end position="108"/>
    </location>
</feature>
<dbReference type="RefSeq" id="XP_013391285.1">
    <property type="nucleotide sequence ID" value="XM_013535831.1"/>
</dbReference>
<dbReference type="GO" id="GO:0006508">
    <property type="term" value="P:proteolysis"/>
    <property type="evidence" value="ECO:0007669"/>
    <property type="project" value="TreeGrafter"/>
</dbReference>
<dbReference type="Proteomes" id="UP000085678">
    <property type="component" value="Unplaced"/>
</dbReference>
<dbReference type="Gene3D" id="2.60.120.830">
    <property type="match status" value="1"/>
</dbReference>
<evidence type="ECO:0000256" key="5">
    <source>
        <dbReference type="SAM" id="MobiDB-lite"/>
    </source>
</evidence>